<dbReference type="Proteomes" id="UP000612233">
    <property type="component" value="Unassembled WGS sequence"/>
</dbReference>
<dbReference type="EMBL" id="JACXAD010000029">
    <property type="protein sequence ID" value="MBD2770141.1"/>
    <property type="molecule type" value="Genomic_DNA"/>
</dbReference>
<comment type="caution">
    <text evidence="1">The sequence shown here is derived from an EMBL/GenBank/DDBJ whole genome shotgun (WGS) entry which is preliminary data.</text>
</comment>
<evidence type="ECO:0000313" key="2">
    <source>
        <dbReference type="Proteomes" id="UP000612233"/>
    </source>
</evidence>
<reference evidence="1" key="1">
    <citation type="submission" date="2020-09" db="EMBL/GenBank/DDBJ databases">
        <authorList>
            <person name="Kim M.K."/>
        </authorList>
    </citation>
    <scope>NUCLEOTIDE SEQUENCE</scope>
    <source>
        <strain evidence="1">BT664</strain>
    </source>
</reference>
<protein>
    <submittedName>
        <fullName evidence="1">Uncharacterized protein</fullName>
    </submittedName>
</protein>
<sequence length="119" mass="13107">MVEVTIHQDTAVFTVRGLHRVLAFKSELTIPRAHIAEVRHDPEAAQRLEGLRAGGTHWPGVVTAGTFYLDYQGSHKPSFTDLANPDNLVVIKLRDEDYHQLIIEVDDPVAVVALLATSG</sequence>
<accession>A0A927GLF4</accession>
<organism evidence="1 2">
    <name type="scientific">Hymenobacter montanus</name>
    <dbReference type="NCBI Taxonomy" id="2771359"/>
    <lineage>
        <taxon>Bacteria</taxon>
        <taxon>Pseudomonadati</taxon>
        <taxon>Bacteroidota</taxon>
        <taxon>Cytophagia</taxon>
        <taxon>Cytophagales</taxon>
        <taxon>Hymenobacteraceae</taxon>
        <taxon>Hymenobacter</taxon>
    </lineage>
</organism>
<dbReference type="RefSeq" id="WP_191006950.1">
    <property type="nucleotide sequence ID" value="NZ_JACXAD010000029.1"/>
</dbReference>
<evidence type="ECO:0000313" key="1">
    <source>
        <dbReference type="EMBL" id="MBD2770141.1"/>
    </source>
</evidence>
<name>A0A927GLF4_9BACT</name>
<keyword evidence="2" id="KW-1185">Reference proteome</keyword>
<proteinExistence type="predicted"/>
<dbReference type="AlphaFoldDB" id="A0A927GLF4"/>
<gene>
    <name evidence="1" type="ORF">IC235_19820</name>
</gene>